<feature type="domain" description="CMP/dCMP-type deaminase" evidence="3">
    <location>
        <begin position="3"/>
        <end position="119"/>
    </location>
</feature>
<dbReference type="Gene3D" id="3.40.140.10">
    <property type="entry name" value="Cytidine Deaminase, domain 2"/>
    <property type="match status" value="1"/>
</dbReference>
<dbReference type="GO" id="GO:0006152">
    <property type="term" value="P:purine nucleoside catabolic process"/>
    <property type="evidence" value="ECO:0007669"/>
    <property type="project" value="TreeGrafter"/>
</dbReference>
<keyword evidence="1" id="KW-0479">Metal-binding</keyword>
<protein>
    <recommendedName>
        <fullName evidence="3">CMP/dCMP-type deaminase domain-containing protein</fullName>
    </recommendedName>
</protein>
<dbReference type="Pfam" id="PF00383">
    <property type="entry name" value="dCMP_cyt_deam_1"/>
    <property type="match status" value="1"/>
</dbReference>
<proteinExistence type="predicted"/>
<keyword evidence="2" id="KW-0862">Zinc</keyword>
<accession>A0A212J010</accession>
<dbReference type="InterPro" id="IPR016192">
    <property type="entry name" value="APOBEC/CMP_deaminase_Zn-bd"/>
</dbReference>
<dbReference type="InterPro" id="IPR016193">
    <property type="entry name" value="Cytidine_deaminase-like"/>
</dbReference>
<evidence type="ECO:0000256" key="2">
    <source>
        <dbReference type="ARBA" id="ARBA00022833"/>
    </source>
</evidence>
<dbReference type="GO" id="GO:0008270">
    <property type="term" value="F:zinc ion binding"/>
    <property type="evidence" value="ECO:0007669"/>
    <property type="project" value="InterPro"/>
</dbReference>
<dbReference type="PROSITE" id="PS00903">
    <property type="entry name" value="CYT_DCMP_DEAMINASES_1"/>
    <property type="match status" value="1"/>
</dbReference>
<reference evidence="4" key="1">
    <citation type="submission" date="2016-04" db="EMBL/GenBank/DDBJ databases">
        <authorList>
            <person name="Evans L.H."/>
            <person name="Alamgir A."/>
            <person name="Owens N."/>
            <person name="Weber N.D."/>
            <person name="Virtaneva K."/>
            <person name="Barbian K."/>
            <person name="Babar A."/>
            <person name="Rosenke K."/>
        </authorList>
    </citation>
    <scope>NUCLEOTIDE SEQUENCE</scope>
    <source>
        <strain evidence="4">86</strain>
    </source>
</reference>
<dbReference type="EMBL" id="FLUN01000001">
    <property type="protein sequence ID" value="SBV92779.1"/>
    <property type="molecule type" value="Genomic_DNA"/>
</dbReference>
<dbReference type="AlphaFoldDB" id="A0A212J010"/>
<sequence>MISLDEQFMREALALARMAAEHGNEPFGALLAKEGELVMTNENQVYSAADPTYHAEHGLIRNFCHQTGITDLSDYTLYTSCEPCFMCSGAMVWAKLGRMVFSAYAKDLDKLLGETGEEPSQMVFSHSCWSPAVTGGVLREEGISILARYFSLAKG</sequence>
<dbReference type="SUPFAM" id="SSF53927">
    <property type="entry name" value="Cytidine deaminase-like"/>
    <property type="match status" value="1"/>
</dbReference>
<organism evidence="4">
    <name type="scientific">uncultured Eubacteriales bacterium</name>
    <dbReference type="NCBI Taxonomy" id="172733"/>
    <lineage>
        <taxon>Bacteria</taxon>
        <taxon>Bacillati</taxon>
        <taxon>Bacillota</taxon>
        <taxon>Clostridia</taxon>
        <taxon>Eubacteriales</taxon>
        <taxon>environmental samples</taxon>
    </lineage>
</organism>
<gene>
    <name evidence="4" type="ORF">KL86CLO1_10293</name>
</gene>
<dbReference type="InterPro" id="IPR002125">
    <property type="entry name" value="CMP_dCMP_dom"/>
</dbReference>
<dbReference type="PANTHER" id="PTHR11079">
    <property type="entry name" value="CYTOSINE DEAMINASE FAMILY MEMBER"/>
    <property type="match status" value="1"/>
</dbReference>
<evidence type="ECO:0000313" key="4">
    <source>
        <dbReference type="EMBL" id="SBV92779.1"/>
    </source>
</evidence>
<evidence type="ECO:0000256" key="1">
    <source>
        <dbReference type="ARBA" id="ARBA00022723"/>
    </source>
</evidence>
<dbReference type="CDD" id="cd01285">
    <property type="entry name" value="nucleoside_deaminase"/>
    <property type="match status" value="1"/>
</dbReference>
<evidence type="ECO:0000259" key="3">
    <source>
        <dbReference type="PROSITE" id="PS51747"/>
    </source>
</evidence>
<dbReference type="PROSITE" id="PS51747">
    <property type="entry name" value="CYT_DCMP_DEAMINASES_2"/>
    <property type="match status" value="1"/>
</dbReference>
<name>A0A212J010_9FIRM</name>
<dbReference type="PANTHER" id="PTHR11079:SF161">
    <property type="entry name" value="CMP_DCMP-TYPE DEAMINASE DOMAIN-CONTAINING PROTEIN"/>
    <property type="match status" value="1"/>
</dbReference>
<dbReference type="GO" id="GO:0047974">
    <property type="term" value="F:guanosine deaminase activity"/>
    <property type="evidence" value="ECO:0007669"/>
    <property type="project" value="TreeGrafter"/>
</dbReference>